<keyword evidence="2" id="KW-1185">Reference proteome</keyword>
<feature type="non-terminal residue" evidence="1">
    <location>
        <position position="1"/>
    </location>
</feature>
<comment type="caution">
    <text evidence="1">The sequence shown here is derived from an EMBL/GenBank/DDBJ whole genome shotgun (WGS) entry which is preliminary data.</text>
</comment>
<proteinExistence type="predicted"/>
<accession>A0AAD7ZPX4</accession>
<feature type="non-terminal residue" evidence="1">
    <location>
        <position position="61"/>
    </location>
</feature>
<protein>
    <submittedName>
        <fullName evidence="1">Uncharacterized protein</fullName>
    </submittedName>
</protein>
<organism evidence="1 2">
    <name type="scientific">Diploptera punctata</name>
    <name type="common">Pacific beetle cockroach</name>
    <dbReference type="NCBI Taxonomy" id="6984"/>
    <lineage>
        <taxon>Eukaryota</taxon>
        <taxon>Metazoa</taxon>
        <taxon>Ecdysozoa</taxon>
        <taxon>Arthropoda</taxon>
        <taxon>Hexapoda</taxon>
        <taxon>Insecta</taxon>
        <taxon>Pterygota</taxon>
        <taxon>Neoptera</taxon>
        <taxon>Polyneoptera</taxon>
        <taxon>Dictyoptera</taxon>
        <taxon>Blattodea</taxon>
        <taxon>Blaberoidea</taxon>
        <taxon>Blaberidae</taxon>
        <taxon>Diplopterinae</taxon>
        <taxon>Diploptera</taxon>
    </lineage>
</organism>
<reference evidence="1" key="1">
    <citation type="journal article" date="2023" name="IScience">
        <title>Live-bearing cockroach genome reveals convergent evolutionary mechanisms linked to viviparity in insects and beyond.</title>
        <authorList>
            <person name="Fouks B."/>
            <person name="Harrison M.C."/>
            <person name="Mikhailova A.A."/>
            <person name="Marchal E."/>
            <person name="English S."/>
            <person name="Carruthers M."/>
            <person name="Jennings E.C."/>
            <person name="Chiamaka E.L."/>
            <person name="Frigard R.A."/>
            <person name="Pippel M."/>
            <person name="Attardo G.M."/>
            <person name="Benoit J.B."/>
            <person name="Bornberg-Bauer E."/>
            <person name="Tobe S.S."/>
        </authorList>
    </citation>
    <scope>NUCLEOTIDE SEQUENCE</scope>
    <source>
        <strain evidence="1">Stay&amp;Tobe</strain>
    </source>
</reference>
<dbReference type="AlphaFoldDB" id="A0AAD7ZPX4"/>
<reference evidence="1" key="2">
    <citation type="submission" date="2023-05" db="EMBL/GenBank/DDBJ databases">
        <authorList>
            <person name="Fouks B."/>
        </authorList>
    </citation>
    <scope>NUCLEOTIDE SEQUENCE</scope>
    <source>
        <strain evidence="1">Stay&amp;Tobe</strain>
        <tissue evidence="1">Testes</tissue>
    </source>
</reference>
<dbReference type="EMBL" id="JASPKZ010007424">
    <property type="protein sequence ID" value="KAJ9584371.1"/>
    <property type="molecule type" value="Genomic_DNA"/>
</dbReference>
<sequence>VNSTSFITSPIYVDLDLIAALLPIEFHLCNFLINLWLSISQPTFLWCKNSSIYRFDLQSEI</sequence>
<dbReference type="Proteomes" id="UP001233999">
    <property type="component" value="Unassembled WGS sequence"/>
</dbReference>
<gene>
    <name evidence="1" type="ORF">L9F63_021282</name>
</gene>
<evidence type="ECO:0000313" key="2">
    <source>
        <dbReference type="Proteomes" id="UP001233999"/>
    </source>
</evidence>
<name>A0AAD7ZPX4_DIPPU</name>
<evidence type="ECO:0000313" key="1">
    <source>
        <dbReference type="EMBL" id="KAJ9584371.1"/>
    </source>
</evidence>